<feature type="domain" description="Thioredoxin" evidence="3">
    <location>
        <begin position="2"/>
        <end position="161"/>
    </location>
</feature>
<dbReference type="PANTHER" id="PTHR43110:SF1">
    <property type="entry name" value="THIOL PEROXIDASE"/>
    <property type="match status" value="1"/>
</dbReference>
<proteinExistence type="predicted"/>
<sequence>MLSTGSAAPNFTLPGTSPDSDQPTEYTLSAALETGPVVLNFYLFDFHPACTEHMCDLHELAWFDLNDDVTVFGISTDRTFSHQAFAESEELDIRLLSDSDGTVAEAYDALYDEFKGHKRIAKRSVYVVDTAGNIAYAWQTESPQEQPDWSEVRDALDSLVGTA</sequence>
<comment type="caution">
    <text evidence="4">The sequence shown here is derived from an EMBL/GenBank/DDBJ whole genome shotgun (WGS) entry which is preliminary data.</text>
</comment>
<protein>
    <submittedName>
        <fullName evidence="4">Redoxin domain-containing protein</fullName>
    </submittedName>
</protein>
<evidence type="ECO:0000256" key="2">
    <source>
        <dbReference type="SAM" id="MobiDB-lite"/>
    </source>
</evidence>
<evidence type="ECO:0000256" key="1">
    <source>
        <dbReference type="ARBA" id="ARBA00023284"/>
    </source>
</evidence>
<dbReference type="SUPFAM" id="SSF52833">
    <property type="entry name" value="Thioredoxin-like"/>
    <property type="match status" value="1"/>
</dbReference>
<dbReference type="InterPro" id="IPR000866">
    <property type="entry name" value="AhpC/TSA"/>
</dbReference>
<evidence type="ECO:0000259" key="3">
    <source>
        <dbReference type="PROSITE" id="PS51352"/>
    </source>
</evidence>
<dbReference type="InterPro" id="IPR036249">
    <property type="entry name" value="Thioredoxin-like_sf"/>
</dbReference>
<keyword evidence="1" id="KW-0676">Redox-active center</keyword>
<dbReference type="InterPro" id="IPR050455">
    <property type="entry name" value="Tpx_Peroxidase_subfamily"/>
</dbReference>
<accession>A0ABD5X1I7</accession>
<dbReference type="AlphaFoldDB" id="A0ABD5X1I7"/>
<gene>
    <name evidence="4" type="ORF">ACFQJ7_01970</name>
</gene>
<evidence type="ECO:0000313" key="4">
    <source>
        <dbReference type="EMBL" id="MFC7124807.1"/>
    </source>
</evidence>
<evidence type="ECO:0000313" key="5">
    <source>
        <dbReference type="Proteomes" id="UP001596414"/>
    </source>
</evidence>
<dbReference type="RefSeq" id="WP_267638413.1">
    <property type="nucleotide sequence ID" value="NZ_JAODIY010000013.1"/>
</dbReference>
<dbReference type="Proteomes" id="UP001596414">
    <property type="component" value="Unassembled WGS sequence"/>
</dbReference>
<dbReference type="Pfam" id="PF00578">
    <property type="entry name" value="AhpC-TSA"/>
    <property type="match status" value="1"/>
</dbReference>
<dbReference type="EMBL" id="JBHSZQ010000002">
    <property type="protein sequence ID" value="MFC7124807.1"/>
    <property type="molecule type" value="Genomic_DNA"/>
</dbReference>
<dbReference type="PROSITE" id="PS51352">
    <property type="entry name" value="THIOREDOXIN_2"/>
    <property type="match status" value="1"/>
</dbReference>
<feature type="region of interest" description="Disordered" evidence="2">
    <location>
        <begin position="1"/>
        <end position="23"/>
    </location>
</feature>
<reference evidence="4 5" key="1">
    <citation type="journal article" date="2014" name="Int. J. Syst. Evol. Microbiol.">
        <title>Complete genome sequence of Corynebacterium casei LMG S-19264T (=DSM 44701T), isolated from a smear-ripened cheese.</title>
        <authorList>
            <consortium name="US DOE Joint Genome Institute (JGI-PGF)"/>
            <person name="Walter F."/>
            <person name="Albersmeier A."/>
            <person name="Kalinowski J."/>
            <person name="Ruckert C."/>
        </authorList>
    </citation>
    <scope>NUCLEOTIDE SEQUENCE [LARGE SCALE GENOMIC DNA]</scope>
    <source>
        <strain evidence="4 5">CGMCC 4.7215</strain>
    </source>
</reference>
<dbReference type="PANTHER" id="PTHR43110">
    <property type="entry name" value="THIOL PEROXIDASE"/>
    <property type="match status" value="1"/>
</dbReference>
<name>A0ABD5X1I7_9EURY</name>
<organism evidence="4 5">
    <name type="scientific">Halovenus rubra</name>
    <dbReference type="NCBI Taxonomy" id="869890"/>
    <lineage>
        <taxon>Archaea</taxon>
        <taxon>Methanobacteriati</taxon>
        <taxon>Methanobacteriota</taxon>
        <taxon>Stenosarchaea group</taxon>
        <taxon>Halobacteria</taxon>
        <taxon>Halobacteriales</taxon>
        <taxon>Haloarculaceae</taxon>
        <taxon>Halovenus</taxon>
    </lineage>
</organism>
<dbReference type="InterPro" id="IPR013766">
    <property type="entry name" value="Thioredoxin_domain"/>
</dbReference>
<dbReference type="Gene3D" id="3.40.30.10">
    <property type="entry name" value="Glutaredoxin"/>
    <property type="match status" value="1"/>
</dbReference>